<keyword evidence="2 6" id="KW-0645">Protease</keyword>
<evidence type="ECO:0000256" key="3">
    <source>
        <dbReference type="ARBA" id="ARBA00022801"/>
    </source>
</evidence>
<evidence type="ECO:0000256" key="6">
    <source>
        <dbReference type="RuleBase" id="RU363034"/>
    </source>
</evidence>
<dbReference type="PROSITE" id="PS00135">
    <property type="entry name" value="TRYPSIN_SER"/>
    <property type="match status" value="1"/>
</dbReference>
<dbReference type="PROSITE" id="PS50240">
    <property type="entry name" value="TRYPSIN_DOM"/>
    <property type="match status" value="1"/>
</dbReference>
<evidence type="ECO:0000313" key="9">
    <source>
        <dbReference type="RefSeq" id="XP_052739973.1"/>
    </source>
</evidence>
<evidence type="ECO:0000313" key="8">
    <source>
        <dbReference type="Proteomes" id="UP001652582"/>
    </source>
</evidence>
<dbReference type="InterPro" id="IPR009003">
    <property type="entry name" value="Peptidase_S1_PA"/>
</dbReference>
<dbReference type="InterPro" id="IPR001314">
    <property type="entry name" value="Peptidase_S1A"/>
</dbReference>
<evidence type="ECO:0000256" key="4">
    <source>
        <dbReference type="ARBA" id="ARBA00022825"/>
    </source>
</evidence>
<dbReference type="RefSeq" id="XP_052739973.1">
    <property type="nucleotide sequence ID" value="XM_052884013.1"/>
</dbReference>
<dbReference type="Gene3D" id="2.40.10.10">
    <property type="entry name" value="Trypsin-like serine proteases"/>
    <property type="match status" value="2"/>
</dbReference>
<sequence length="246" mass="27401">MWIYSGSLRIIGGSKVPPGFARYHASLQTLTGYHVCGGAVISRRHLVTAAHCVIGAEKEHIKVVVGTTDLDYGGLDYNVELIHIHEKYNISLKLNDIAILRIKGLFDLDKVIRLEYKELNEHDTVILSGFGAKEPNGESSRRMYAINLTVLNQETCKYAMRHTREVFDSMLCTFTRIGQGGCHGDSGGPLTRNYKLVGIVSWGIPCAVGFPDVHTRISSHVSWINNIIYPQHIVGKDICLYNLTMT</sequence>
<protein>
    <submittedName>
        <fullName evidence="9">Chymotrypsin-2-like</fullName>
    </submittedName>
</protein>
<comment type="similarity">
    <text evidence="1">Belongs to the peptidase S1 family.</text>
</comment>
<reference evidence="9" key="1">
    <citation type="submission" date="2025-08" db="UniProtKB">
        <authorList>
            <consortium name="RefSeq"/>
        </authorList>
    </citation>
    <scope>IDENTIFICATION</scope>
</reference>
<dbReference type="SMART" id="SM00020">
    <property type="entry name" value="Tryp_SPc"/>
    <property type="match status" value="1"/>
</dbReference>
<dbReference type="InterPro" id="IPR043504">
    <property type="entry name" value="Peptidase_S1_PA_chymotrypsin"/>
</dbReference>
<dbReference type="InterPro" id="IPR033116">
    <property type="entry name" value="TRYPSIN_SER"/>
</dbReference>
<evidence type="ECO:0000256" key="1">
    <source>
        <dbReference type="ARBA" id="ARBA00007664"/>
    </source>
</evidence>
<dbReference type="PANTHER" id="PTHR24276">
    <property type="entry name" value="POLYSERASE-RELATED"/>
    <property type="match status" value="1"/>
</dbReference>
<dbReference type="InterPro" id="IPR050430">
    <property type="entry name" value="Peptidase_S1"/>
</dbReference>
<keyword evidence="8" id="KW-1185">Reference proteome</keyword>
<feature type="domain" description="Peptidase S1" evidence="7">
    <location>
        <begin position="10"/>
        <end position="229"/>
    </location>
</feature>
<dbReference type="SUPFAM" id="SSF50494">
    <property type="entry name" value="Trypsin-like serine proteases"/>
    <property type="match status" value="1"/>
</dbReference>
<keyword evidence="4 6" id="KW-0720">Serine protease</keyword>
<dbReference type="Proteomes" id="UP001652582">
    <property type="component" value="Chromosome 10"/>
</dbReference>
<dbReference type="InterPro" id="IPR018114">
    <property type="entry name" value="TRYPSIN_HIS"/>
</dbReference>
<dbReference type="Pfam" id="PF00089">
    <property type="entry name" value="Trypsin"/>
    <property type="match status" value="1"/>
</dbReference>
<accession>A0ABM3LLR0</accession>
<organism evidence="8 9">
    <name type="scientific">Bicyclus anynana</name>
    <name type="common">Squinting bush brown butterfly</name>
    <dbReference type="NCBI Taxonomy" id="110368"/>
    <lineage>
        <taxon>Eukaryota</taxon>
        <taxon>Metazoa</taxon>
        <taxon>Ecdysozoa</taxon>
        <taxon>Arthropoda</taxon>
        <taxon>Hexapoda</taxon>
        <taxon>Insecta</taxon>
        <taxon>Pterygota</taxon>
        <taxon>Neoptera</taxon>
        <taxon>Endopterygota</taxon>
        <taxon>Lepidoptera</taxon>
        <taxon>Glossata</taxon>
        <taxon>Ditrysia</taxon>
        <taxon>Papilionoidea</taxon>
        <taxon>Nymphalidae</taxon>
        <taxon>Satyrinae</taxon>
        <taxon>Satyrini</taxon>
        <taxon>Mycalesina</taxon>
        <taxon>Bicyclus</taxon>
    </lineage>
</organism>
<evidence type="ECO:0000256" key="5">
    <source>
        <dbReference type="ARBA" id="ARBA00023157"/>
    </source>
</evidence>
<dbReference type="GeneID" id="112042980"/>
<proteinExistence type="inferred from homology"/>
<dbReference type="PRINTS" id="PR00722">
    <property type="entry name" value="CHYMOTRYPSIN"/>
</dbReference>
<evidence type="ECO:0000259" key="7">
    <source>
        <dbReference type="PROSITE" id="PS50240"/>
    </source>
</evidence>
<dbReference type="PROSITE" id="PS00134">
    <property type="entry name" value="TRYPSIN_HIS"/>
    <property type="match status" value="1"/>
</dbReference>
<keyword evidence="3 6" id="KW-0378">Hydrolase</keyword>
<dbReference type="PANTHER" id="PTHR24276:SF96">
    <property type="entry name" value="PEPTIDASE S1 DOMAIN-CONTAINING PROTEIN"/>
    <property type="match status" value="1"/>
</dbReference>
<evidence type="ECO:0000256" key="2">
    <source>
        <dbReference type="ARBA" id="ARBA00022670"/>
    </source>
</evidence>
<dbReference type="InterPro" id="IPR001254">
    <property type="entry name" value="Trypsin_dom"/>
</dbReference>
<dbReference type="CDD" id="cd00190">
    <property type="entry name" value="Tryp_SPc"/>
    <property type="match status" value="1"/>
</dbReference>
<name>A0ABM3LLR0_BICAN</name>
<gene>
    <name evidence="9" type="primary">LOC112042980</name>
</gene>
<keyword evidence="5" id="KW-1015">Disulfide bond</keyword>